<proteinExistence type="predicted"/>
<dbReference type="CDD" id="cd06260">
    <property type="entry name" value="DUF820-like"/>
    <property type="match status" value="1"/>
</dbReference>
<evidence type="ECO:0000313" key="2">
    <source>
        <dbReference type="EMBL" id="QQK77637.1"/>
    </source>
</evidence>
<feature type="domain" description="Putative restriction endonuclease" evidence="1">
    <location>
        <begin position="11"/>
        <end position="186"/>
    </location>
</feature>
<dbReference type="KEGG" id="scia:HUG15_19970"/>
<dbReference type="EMBL" id="CP054705">
    <property type="protein sequence ID" value="QQK77637.1"/>
    <property type="molecule type" value="Genomic_DNA"/>
</dbReference>
<dbReference type="GO" id="GO:0004519">
    <property type="term" value="F:endonuclease activity"/>
    <property type="evidence" value="ECO:0007669"/>
    <property type="project" value="UniProtKB-KW"/>
</dbReference>
<dbReference type="InterPro" id="IPR011335">
    <property type="entry name" value="Restrct_endonuc-II-like"/>
</dbReference>
<keyword evidence="2" id="KW-0540">Nuclease</keyword>
<dbReference type="AlphaFoldDB" id="A0A7T6Z6M8"/>
<evidence type="ECO:0000259" key="1">
    <source>
        <dbReference type="Pfam" id="PF05685"/>
    </source>
</evidence>
<dbReference type="PANTHER" id="PTHR36558:SF1">
    <property type="entry name" value="RESTRICTION ENDONUCLEASE DOMAIN-CONTAINING PROTEIN-RELATED"/>
    <property type="match status" value="1"/>
</dbReference>
<gene>
    <name evidence="2" type="ORF">HUG15_19970</name>
</gene>
<dbReference type="Proteomes" id="UP000595823">
    <property type="component" value="Chromosome"/>
</dbReference>
<organism evidence="2 3">
    <name type="scientific">Salicibibacter cibarius</name>
    <dbReference type="NCBI Taxonomy" id="2743000"/>
    <lineage>
        <taxon>Bacteria</taxon>
        <taxon>Bacillati</taxon>
        <taxon>Bacillota</taxon>
        <taxon>Bacilli</taxon>
        <taxon>Bacillales</taxon>
        <taxon>Bacillaceae</taxon>
        <taxon>Salicibibacter</taxon>
    </lineage>
</organism>
<dbReference type="InterPro" id="IPR012296">
    <property type="entry name" value="Nuclease_put_TT1808"/>
</dbReference>
<dbReference type="Gene3D" id="3.90.1570.10">
    <property type="entry name" value="tt1808, chain A"/>
    <property type="match status" value="1"/>
</dbReference>
<evidence type="ECO:0000313" key="3">
    <source>
        <dbReference type="Proteomes" id="UP000595823"/>
    </source>
</evidence>
<dbReference type="InterPro" id="IPR008538">
    <property type="entry name" value="Uma2"/>
</dbReference>
<keyword evidence="3" id="KW-1185">Reference proteome</keyword>
<keyword evidence="2" id="KW-0378">Hydrolase</keyword>
<keyword evidence="2" id="KW-0255">Endonuclease</keyword>
<sequence length="191" mass="22122">MSIPEKETVTLEEFYQRRENTDQLLEYIDGVIYMSPSPSTKHQRISSRLHAQLFQHLDGSNCEVFPAPFDIELKNEEDKDLEKLKKIVIPDLSVICDKTGLHEAKYVGAPTVVFEILSPSNQSHDLVFKLNLYMQYGVKEYWIINPLLNTIQVYVLDDSMQYQQQAIAKDKGMVQSEMLAGFEVDIEKLYR</sequence>
<accession>A0A7T6Z6M8</accession>
<protein>
    <submittedName>
        <fullName evidence="2">Uma2 family endonuclease</fullName>
    </submittedName>
</protein>
<dbReference type="PANTHER" id="PTHR36558">
    <property type="entry name" value="GLR1098 PROTEIN"/>
    <property type="match status" value="1"/>
</dbReference>
<dbReference type="RefSeq" id="WP_200125157.1">
    <property type="nucleotide sequence ID" value="NZ_CP054705.1"/>
</dbReference>
<dbReference type="Pfam" id="PF05685">
    <property type="entry name" value="Uma2"/>
    <property type="match status" value="1"/>
</dbReference>
<dbReference type="SUPFAM" id="SSF52980">
    <property type="entry name" value="Restriction endonuclease-like"/>
    <property type="match status" value="1"/>
</dbReference>
<name>A0A7T6Z6M8_9BACI</name>
<reference evidence="2 3" key="1">
    <citation type="submission" date="2020-06" db="EMBL/GenBank/DDBJ databases">
        <title>Genomic analysis of Salicibibacter sp. NKC5-3.</title>
        <authorList>
            <person name="Oh Y.J."/>
        </authorList>
    </citation>
    <scope>NUCLEOTIDE SEQUENCE [LARGE SCALE GENOMIC DNA]</scope>
    <source>
        <strain evidence="2 3">NKC5-3</strain>
    </source>
</reference>